<name>A0A415ENS4_ENTCA</name>
<gene>
    <name evidence="1" type="ORF">DW084_16095</name>
</gene>
<dbReference type="Proteomes" id="UP000286288">
    <property type="component" value="Unassembled WGS sequence"/>
</dbReference>
<accession>A0A415ENS4</accession>
<dbReference type="RefSeq" id="WP_128489743.1">
    <property type="nucleotide sequence ID" value="NZ_JAAVMT010000010.1"/>
</dbReference>
<comment type="caution">
    <text evidence="1">The sequence shown here is derived from an EMBL/GenBank/DDBJ whole genome shotgun (WGS) entry which is preliminary data.</text>
</comment>
<protein>
    <submittedName>
        <fullName evidence="1">Uncharacterized protein</fullName>
    </submittedName>
</protein>
<organism evidence="1 2">
    <name type="scientific">Enterococcus casseliflavus</name>
    <name type="common">Enterococcus flavescens</name>
    <dbReference type="NCBI Taxonomy" id="37734"/>
    <lineage>
        <taxon>Bacteria</taxon>
        <taxon>Bacillati</taxon>
        <taxon>Bacillota</taxon>
        <taxon>Bacilli</taxon>
        <taxon>Lactobacillales</taxon>
        <taxon>Enterococcaceae</taxon>
        <taxon>Enterococcus</taxon>
    </lineage>
</organism>
<reference evidence="1 2" key="1">
    <citation type="submission" date="2018-08" db="EMBL/GenBank/DDBJ databases">
        <title>A genome reference for cultivated species of the human gut microbiota.</title>
        <authorList>
            <person name="Zou Y."/>
            <person name="Xue W."/>
            <person name="Luo G."/>
        </authorList>
    </citation>
    <scope>NUCLEOTIDE SEQUENCE [LARGE SCALE GENOMIC DNA]</scope>
    <source>
        <strain evidence="1 2">AF48-16</strain>
    </source>
</reference>
<evidence type="ECO:0000313" key="1">
    <source>
        <dbReference type="EMBL" id="RHK04312.1"/>
    </source>
</evidence>
<dbReference type="AlphaFoldDB" id="A0A415ENS4"/>
<evidence type="ECO:0000313" key="2">
    <source>
        <dbReference type="Proteomes" id="UP000286288"/>
    </source>
</evidence>
<proteinExistence type="predicted"/>
<sequence>MSKDLKKVYSITIIQVVIYVIALAMAFLNRGISPNWPFYLVLVGILGGFFIPQKYRSQFSSTAPGIFLKNRTRRTENIIELTVTCFVIFLVIYLNIV</sequence>
<dbReference type="EMBL" id="QRMZ01000028">
    <property type="protein sequence ID" value="RHK04312.1"/>
    <property type="molecule type" value="Genomic_DNA"/>
</dbReference>